<keyword evidence="2" id="KW-1185">Reference proteome</keyword>
<accession>A0A2I0J0Y3</accession>
<dbReference type="AlphaFoldDB" id="A0A2I0J0Y3"/>
<dbReference type="EMBL" id="PGOL01002225">
    <property type="protein sequence ID" value="PKI49590.1"/>
    <property type="molecule type" value="Genomic_DNA"/>
</dbReference>
<evidence type="ECO:0000313" key="1">
    <source>
        <dbReference type="EMBL" id="PKI49590.1"/>
    </source>
</evidence>
<organism evidence="1 2">
    <name type="scientific">Punica granatum</name>
    <name type="common">Pomegranate</name>
    <dbReference type="NCBI Taxonomy" id="22663"/>
    <lineage>
        <taxon>Eukaryota</taxon>
        <taxon>Viridiplantae</taxon>
        <taxon>Streptophyta</taxon>
        <taxon>Embryophyta</taxon>
        <taxon>Tracheophyta</taxon>
        <taxon>Spermatophyta</taxon>
        <taxon>Magnoliopsida</taxon>
        <taxon>eudicotyledons</taxon>
        <taxon>Gunneridae</taxon>
        <taxon>Pentapetalae</taxon>
        <taxon>rosids</taxon>
        <taxon>malvids</taxon>
        <taxon>Myrtales</taxon>
        <taxon>Lythraceae</taxon>
        <taxon>Punica</taxon>
    </lineage>
</organism>
<reference evidence="1 2" key="1">
    <citation type="submission" date="2017-11" db="EMBL/GenBank/DDBJ databases">
        <title>De-novo sequencing of pomegranate (Punica granatum L.) genome.</title>
        <authorList>
            <person name="Akparov Z."/>
            <person name="Amiraslanov A."/>
            <person name="Hajiyeva S."/>
            <person name="Abbasov M."/>
            <person name="Kaur K."/>
            <person name="Hamwieh A."/>
            <person name="Solovyev V."/>
            <person name="Salamov A."/>
            <person name="Braich B."/>
            <person name="Kosarev P."/>
            <person name="Mahmoud A."/>
            <person name="Hajiyev E."/>
            <person name="Babayeva S."/>
            <person name="Izzatullayeva V."/>
            <person name="Mammadov A."/>
            <person name="Mammadov A."/>
            <person name="Sharifova S."/>
            <person name="Ojaghi J."/>
            <person name="Eynullazada K."/>
            <person name="Bayramov B."/>
            <person name="Abdulazimova A."/>
            <person name="Shahmuradov I."/>
        </authorList>
    </citation>
    <scope>NUCLEOTIDE SEQUENCE [LARGE SCALE GENOMIC DNA]</scope>
    <source>
        <strain evidence="2">cv. AG2017</strain>
        <tissue evidence="1">Leaf</tissue>
    </source>
</reference>
<proteinExistence type="predicted"/>
<evidence type="ECO:0000313" key="2">
    <source>
        <dbReference type="Proteomes" id="UP000233551"/>
    </source>
</evidence>
<protein>
    <submittedName>
        <fullName evidence="1">Uncharacterized protein</fullName>
    </submittedName>
</protein>
<gene>
    <name evidence="1" type="ORF">CRG98_030013</name>
</gene>
<dbReference type="Proteomes" id="UP000233551">
    <property type="component" value="Unassembled WGS sequence"/>
</dbReference>
<comment type="caution">
    <text evidence="1">The sequence shown here is derived from an EMBL/GenBank/DDBJ whole genome shotgun (WGS) entry which is preliminary data.</text>
</comment>
<sequence length="125" mass="14245">MILWTRQDHVDPEGAERMIKSLGSGLRITPAFRLEPASNWIQTRVRMHESSLNVHATRTTCLPQVVEASQGLGEGLLQNVYFLRDIYPRVGFGVRRAKENDRSIRNGTALIKKAEFEGLKVLWGW</sequence>
<name>A0A2I0J0Y3_PUNGR</name>